<name>A0A0G3HAK8_9CORY</name>
<accession>A0A0G3HAK8</accession>
<reference evidence="2 3" key="1">
    <citation type="journal article" date="2015" name="Genome Announc.">
        <title>Complete Genome Sequence of the Type Strain Corynebacterium testudinoris DSM 44614, Recovered from Necrotic Lesions in the Mouth of a Tortoise.</title>
        <authorList>
            <person name="Ruckert C."/>
            <person name="Kriete M."/>
            <person name="Jaenicke S."/>
            <person name="Winkler A."/>
            <person name="Tauch A."/>
        </authorList>
    </citation>
    <scope>NUCLEOTIDE SEQUENCE [LARGE SCALE GENOMIC DNA]</scope>
    <source>
        <strain evidence="2 3">DSM 44614</strain>
    </source>
</reference>
<feature type="region of interest" description="Disordered" evidence="1">
    <location>
        <begin position="56"/>
        <end position="90"/>
    </location>
</feature>
<organism evidence="2 3">
    <name type="scientific">Corynebacterium testudinoris</name>
    <dbReference type="NCBI Taxonomy" id="136857"/>
    <lineage>
        <taxon>Bacteria</taxon>
        <taxon>Bacillati</taxon>
        <taxon>Actinomycetota</taxon>
        <taxon>Actinomycetes</taxon>
        <taxon>Mycobacteriales</taxon>
        <taxon>Corynebacteriaceae</taxon>
        <taxon>Corynebacterium</taxon>
    </lineage>
</organism>
<dbReference type="Pfam" id="PF11452">
    <property type="entry name" value="DUF3000"/>
    <property type="match status" value="1"/>
</dbReference>
<evidence type="ECO:0000256" key="1">
    <source>
        <dbReference type="SAM" id="MobiDB-lite"/>
    </source>
</evidence>
<dbReference type="STRING" id="136857.CTEST_07590"/>
<dbReference type="Proteomes" id="UP000035540">
    <property type="component" value="Chromosome"/>
</dbReference>
<dbReference type="AlphaFoldDB" id="A0A0G3HAK8"/>
<reference evidence="3" key="2">
    <citation type="submission" date="2015-05" db="EMBL/GenBank/DDBJ databases">
        <title>Complete genome sequence of Corynebacterium testudinoris DSM 44614, recovered from necrotic lesions in the mouth of a tortoise.</title>
        <authorList>
            <person name="Ruckert C."/>
            <person name="Albersmeier A."/>
            <person name="Winkler A."/>
            <person name="Tauch A."/>
        </authorList>
    </citation>
    <scope>NUCLEOTIDE SEQUENCE [LARGE SCALE GENOMIC DNA]</scope>
    <source>
        <strain evidence="3">DSM 44614</strain>
    </source>
</reference>
<feature type="compositionally biased region" description="Low complexity" evidence="1">
    <location>
        <begin position="70"/>
        <end position="81"/>
    </location>
</feature>
<proteinExistence type="predicted"/>
<dbReference type="InterPro" id="IPR021555">
    <property type="entry name" value="DUF3000"/>
</dbReference>
<keyword evidence="3" id="KW-1185">Reference proteome</keyword>
<dbReference type="PATRIC" id="fig|136857.5.peg.1507"/>
<dbReference type="EMBL" id="CP011545">
    <property type="protein sequence ID" value="AKK08948.1"/>
    <property type="molecule type" value="Genomic_DNA"/>
</dbReference>
<gene>
    <name evidence="2" type="ORF">CTEST_07590</name>
</gene>
<evidence type="ECO:0000313" key="2">
    <source>
        <dbReference type="EMBL" id="AKK08948.1"/>
    </source>
</evidence>
<protein>
    <submittedName>
        <fullName evidence="2">Putative DUF3000 family protein</fullName>
    </submittedName>
</protein>
<evidence type="ECO:0000313" key="3">
    <source>
        <dbReference type="Proteomes" id="UP000035540"/>
    </source>
</evidence>
<dbReference type="KEGG" id="cted:CTEST_07590"/>
<sequence length="288" mass="30780">MSFRENDSPCIRPWVNHKLDTGGEVVRPSLIGAPPRVIQAGCYFGVVFNDVTSTTPKATQKAKLEATPKLSQLSSRTSQRSAPGATQDMTKDANEMTETISGNTTPPAFSEAVESMHRATLRPEITLGTIRPPQRLAPFSHAIGLEVEQDDEAIATDSEGDAFGRLILLHDPGAEEAWTGSMRLVAYIQADMDHEVAADPLLPDVAWEWLTEGLAQAGADHTNLGGTVTATASVRFGEIGGPPRSHQLEMRASWTAEGIDLAPHVAAFSRVLANVAGLPPEGVTQLGR</sequence>